<dbReference type="OrthoDB" id="9760056at2"/>
<proteinExistence type="predicted"/>
<organism evidence="3 4">
    <name type="scientific">Cohnella endophytica</name>
    <dbReference type="NCBI Taxonomy" id="2419778"/>
    <lineage>
        <taxon>Bacteria</taxon>
        <taxon>Bacillati</taxon>
        <taxon>Bacillota</taxon>
        <taxon>Bacilli</taxon>
        <taxon>Bacillales</taxon>
        <taxon>Paenibacillaceae</taxon>
        <taxon>Cohnella</taxon>
    </lineage>
</organism>
<dbReference type="AlphaFoldDB" id="A0A494Y3Q0"/>
<keyword evidence="1" id="KW-0732">Signal</keyword>
<dbReference type="SMART" id="SM00458">
    <property type="entry name" value="RICIN"/>
    <property type="match status" value="1"/>
</dbReference>
<evidence type="ECO:0000256" key="1">
    <source>
        <dbReference type="SAM" id="SignalP"/>
    </source>
</evidence>
<dbReference type="InterPro" id="IPR035992">
    <property type="entry name" value="Ricin_B-like_lectins"/>
</dbReference>
<evidence type="ECO:0000313" key="3">
    <source>
        <dbReference type="EMBL" id="RKP57324.1"/>
    </source>
</evidence>
<accession>A0A494Y3Q0</accession>
<reference evidence="3 4" key="1">
    <citation type="submission" date="2018-10" db="EMBL/GenBank/DDBJ databases">
        <title>Cohnella sp. M2MS4P-1, whole genome shotgun sequence.</title>
        <authorList>
            <person name="Tuo L."/>
        </authorList>
    </citation>
    <scope>NUCLEOTIDE SEQUENCE [LARGE SCALE GENOMIC DNA]</scope>
    <source>
        <strain evidence="3 4">M2MS4P-1</strain>
    </source>
</reference>
<feature type="chain" id="PRO_5019830494" description="Ricin B lectin domain-containing protein" evidence="1">
    <location>
        <begin position="27"/>
        <end position="579"/>
    </location>
</feature>
<comment type="caution">
    <text evidence="3">The sequence shown here is derived from an EMBL/GenBank/DDBJ whole genome shotgun (WGS) entry which is preliminary data.</text>
</comment>
<dbReference type="Gene3D" id="2.80.10.50">
    <property type="match status" value="2"/>
</dbReference>
<feature type="signal peptide" evidence="1">
    <location>
        <begin position="1"/>
        <end position="26"/>
    </location>
</feature>
<dbReference type="EMBL" id="RBZM01000002">
    <property type="protein sequence ID" value="RKP57324.1"/>
    <property type="molecule type" value="Genomic_DNA"/>
</dbReference>
<sequence>MKKRLLVFTLALFTCLLFVLPSASFAANPVMTADLGSSTGAPLHGATGFLYGLADNSTPSDSNLTGLNSLDMTGQMAPGGLQHSGGDAFVVADKWFRTGGKYVQIYMQDIYAQWPYPNTFSDYLNKVTTIANQVKNNANRTKFLYVPFNEPDWIWYGNSGTKLTNFQNDWKTVFQLIRSIDPSAKIVGPNFEHYNSAAYRSFFTFAKANNVLPDYTSWHELDDTTSTWYYSYNDYRSIENSLGISARPITINEYGKSTELGNPGKMTQYMARFENSKVHAGLAYWFMEGQLDELLTPSQTRSGAWYLYQWYGGFSGNTINVTPPSENGAMQGLGYYDSGKKLSAVIFGGGSGSLDFNLTRIPSALQTSGVTKVEVWGVDNSNKTTSSGTYLISSNNYTVSGGSVQLTVNNLNANSAYQLVIKPGDGSGGSGGSWDPNTYYKIIARHSGKALDVSGGSTADGGDVIQWTTSGNANQQWKIESVGSGYYKITNRNSGKVLDVYQASTADGGDVVQWTASGSSGSSNQQWSIEQVGSYYKIVNRNSGKALDVYQASTADGANVVQWMTSSSPATNQQWTITP</sequence>
<dbReference type="SUPFAM" id="SSF50370">
    <property type="entry name" value="Ricin B-like lectins"/>
    <property type="match status" value="1"/>
</dbReference>
<keyword evidence="4" id="KW-1185">Reference proteome</keyword>
<gene>
    <name evidence="3" type="ORF">D7Z26_04940</name>
</gene>
<evidence type="ECO:0000259" key="2">
    <source>
        <dbReference type="SMART" id="SM00458"/>
    </source>
</evidence>
<dbReference type="InterPro" id="IPR017853">
    <property type="entry name" value="GH"/>
</dbReference>
<dbReference type="RefSeq" id="WP_120974939.1">
    <property type="nucleotide sequence ID" value="NZ_RBZM01000002.1"/>
</dbReference>
<dbReference type="Gene3D" id="3.20.20.80">
    <property type="entry name" value="Glycosidases"/>
    <property type="match status" value="1"/>
</dbReference>
<dbReference type="SUPFAM" id="SSF51445">
    <property type="entry name" value="(Trans)glycosidases"/>
    <property type="match status" value="1"/>
</dbReference>
<feature type="domain" description="Ricin B lectin" evidence="2">
    <location>
        <begin position="437"/>
        <end position="578"/>
    </location>
</feature>
<name>A0A494Y3Q0_9BACL</name>
<dbReference type="Pfam" id="PF14200">
    <property type="entry name" value="RicinB_lectin_2"/>
    <property type="match status" value="2"/>
</dbReference>
<evidence type="ECO:0000313" key="4">
    <source>
        <dbReference type="Proteomes" id="UP000282076"/>
    </source>
</evidence>
<dbReference type="PROSITE" id="PS50231">
    <property type="entry name" value="RICIN_B_LECTIN"/>
    <property type="match status" value="1"/>
</dbReference>
<dbReference type="InterPro" id="IPR000772">
    <property type="entry name" value="Ricin_B_lectin"/>
</dbReference>
<protein>
    <recommendedName>
        <fullName evidence="2">Ricin B lectin domain-containing protein</fullName>
    </recommendedName>
</protein>
<dbReference type="Proteomes" id="UP000282076">
    <property type="component" value="Unassembled WGS sequence"/>
</dbReference>